<sequence length="107" mass="12442">MSPKQEPTYYLVPNMRALDTSAREVDLDSYAWIQPIVIDDEDLMFGGKTLSAWYEEDRRRLSSGSDDGRAEHSQDEERRGRERTFQVLDSFYLMHIKLELHGTNLGS</sequence>
<dbReference type="OrthoDB" id="3519400at2759"/>
<gene>
    <name evidence="2" type="ORF">H634G_01314</name>
</gene>
<name>A0A0D9PEF2_METAN</name>
<reference evidence="3" key="1">
    <citation type="journal article" date="2014" name="BMC Genomics">
        <title>The genome sequence of the biocontrol fungus Metarhizium anisopliae and comparative genomics of Metarhizium species.</title>
        <authorList>
            <person name="Pattemore J.A."/>
            <person name="Hane J.K."/>
            <person name="Williams A.H."/>
            <person name="Wilson B.A."/>
            <person name="Stodart B.J."/>
            <person name="Ash G.J."/>
        </authorList>
    </citation>
    <scope>NUCLEOTIDE SEQUENCE [LARGE SCALE GENOMIC DNA]</scope>
    <source>
        <strain evidence="3">BRIP 53293</strain>
    </source>
</reference>
<protein>
    <submittedName>
        <fullName evidence="2">Uncharacterized protein</fullName>
    </submittedName>
</protein>
<proteinExistence type="predicted"/>
<dbReference type="STRING" id="1291518.A0A0D9PEF2"/>
<organism evidence="2 3">
    <name type="scientific">Metarhizium anisopliae BRIP 53293</name>
    <dbReference type="NCBI Taxonomy" id="1291518"/>
    <lineage>
        <taxon>Eukaryota</taxon>
        <taxon>Fungi</taxon>
        <taxon>Dikarya</taxon>
        <taxon>Ascomycota</taxon>
        <taxon>Pezizomycotina</taxon>
        <taxon>Sordariomycetes</taxon>
        <taxon>Hypocreomycetidae</taxon>
        <taxon>Hypocreales</taxon>
        <taxon>Clavicipitaceae</taxon>
        <taxon>Metarhizium</taxon>
    </lineage>
</organism>
<evidence type="ECO:0000313" key="3">
    <source>
        <dbReference type="Proteomes" id="UP000054544"/>
    </source>
</evidence>
<keyword evidence="3" id="KW-1185">Reference proteome</keyword>
<accession>A0A0D9PEF2</accession>
<dbReference type="AlphaFoldDB" id="A0A0D9PEF2"/>
<dbReference type="EMBL" id="KE384721">
    <property type="protein sequence ID" value="KJK83185.1"/>
    <property type="molecule type" value="Genomic_DNA"/>
</dbReference>
<evidence type="ECO:0000256" key="1">
    <source>
        <dbReference type="SAM" id="MobiDB-lite"/>
    </source>
</evidence>
<dbReference type="Proteomes" id="UP000054544">
    <property type="component" value="Unassembled WGS sequence"/>
</dbReference>
<evidence type="ECO:0000313" key="2">
    <source>
        <dbReference type="EMBL" id="KJK83185.1"/>
    </source>
</evidence>
<feature type="region of interest" description="Disordered" evidence="1">
    <location>
        <begin position="59"/>
        <end position="81"/>
    </location>
</feature>